<proteinExistence type="predicted"/>
<dbReference type="EMBL" id="CP122566">
    <property type="protein sequence ID" value="WGH92469.1"/>
    <property type="molecule type" value="Genomic_DNA"/>
</dbReference>
<sequence length="83" mass="9306">MGPKLSGDAIVDLDPDVILAPRSGMTQKQYDLLDDIGLRAACLELTWTITWEEQIHTVATVLGEEDQAPKLIEEIDQEFHDRS</sequence>
<evidence type="ECO:0000313" key="2">
    <source>
        <dbReference type="EMBL" id="WGH92469.1"/>
    </source>
</evidence>
<accession>A0AAJ6AME9</accession>
<feature type="domain" description="Fe/B12 periplasmic-binding" evidence="1">
    <location>
        <begin position="1"/>
        <end position="83"/>
    </location>
</feature>
<reference evidence="2 3" key="1">
    <citation type="submission" date="2023-03" db="EMBL/GenBank/DDBJ databases">
        <title>Complete genome sequences of several Auritidibacter ignavus strains isolated from ear infections.</title>
        <authorList>
            <person name="Baehr T."/>
            <person name="Baumhoegger A.M."/>
        </authorList>
    </citation>
    <scope>NUCLEOTIDE SEQUENCE [LARGE SCALE GENOMIC DNA]</scope>
    <source>
        <strain evidence="2 3">BABAE-6</strain>
    </source>
</reference>
<dbReference type="GeneID" id="83696059"/>
<evidence type="ECO:0000259" key="1">
    <source>
        <dbReference type="PROSITE" id="PS50983"/>
    </source>
</evidence>
<dbReference type="AlphaFoldDB" id="A0AAJ6AME9"/>
<dbReference type="Gene3D" id="3.40.50.1980">
    <property type="entry name" value="Nitrogenase molybdenum iron protein domain"/>
    <property type="match status" value="1"/>
</dbReference>
<protein>
    <submittedName>
        <fullName evidence="2">ABC transporter substrate-binding protein</fullName>
    </submittedName>
</protein>
<keyword evidence="3" id="KW-1185">Reference proteome</keyword>
<evidence type="ECO:0000313" key="3">
    <source>
        <dbReference type="Proteomes" id="UP001224674"/>
    </source>
</evidence>
<dbReference type="Pfam" id="PF01497">
    <property type="entry name" value="Peripla_BP_2"/>
    <property type="match status" value="1"/>
</dbReference>
<dbReference type="Proteomes" id="UP001224674">
    <property type="component" value="Chromosome"/>
</dbReference>
<name>A0AAJ6AME9_9MICC</name>
<dbReference type="RefSeq" id="WP_110101456.1">
    <property type="nucleotide sequence ID" value="NZ_CP122561.1"/>
</dbReference>
<dbReference type="SUPFAM" id="SSF53807">
    <property type="entry name" value="Helical backbone' metal receptor"/>
    <property type="match status" value="1"/>
</dbReference>
<dbReference type="InterPro" id="IPR002491">
    <property type="entry name" value="ABC_transptr_periplasmic_BD"/>
</dbReference>
<gene>
    <name evidence="2" type="ORF">QDX21_09090</name>
</gene>
<organism evidence="2 3">
    <name type="scientific">Auritidibacter ignavus</name>
    <dbReference type="NCBI Taxonomy" id="678932"/>
    <lineage>
        <taxon>Bacteria</taxon>
        <taxon>Bacillati</taxon>
        <taxon>Actinomycetota</taxon>
        <taxon>Actinomycetes</taxon>
        <taxon>Micrococcales</taxon>
        <taxon>Micrococcaceae</taxon>
        <taxon>Auritidibacter</taxon>
    </lineage>
</organism>
<dbReference type="PROSITE" id="PS50983">
    <property type="entry name" value="FE_B12_PBP"/>
    <property type="match status" value="1"/>
</dbReference>